<accession>C6VWC5</accession>
<gene>
    <name evidence="2" type="ordered locus">Dfer_3752</name>
</gene>
<dbReference type="EMBL" id="CP001619">
    <property type="protein sequence ID" value="ACT94956.1"/>
    <property type="molecule type" value="Genomic_DNA"/>
</dbReference>
<evidence type="ECO:0000313" key="2">
    <source>
        <dbReference type="EMBL" id="ACT94956.1"/>
    </source>
</evidence>
<keyword evidence="1" id="KW-0812">Transmembrane</keyword>
<keyword evidence="1" id="KW-0472">Membrane</keyword>
<proteinExistence type="predicted"/>
<keyword evidence="3" id="KW-1185">Reference proteome</keyword>
<keyword evidence="1" id="KW-1133">Transmembrane helix</keyword>
<evidence type="ECO:0000313" key="3">
    <source>
        <dbReference type="Proteomes" id="UP000002011"/>
    </source>
</evidence>
<organism evidence="2 3">
    <name type="scientific">Dyadobacter fermentans (strain ATCC 700827 / DSM 18053 / CIP 107007 / KCTC 52180 / NS114)</name>
    <dbReference type="NCBI Taxonomy" id="471854"/>
    <lineage>
        <taxon>Bacteria</taxon>
        <taxon>Pseudomonadati</taxon>
        <taxon>Bacteroidota</taxon>
        <taxon>Cytophagia</taxon>
        <taxon>Cytophagales</taxon>
        <taxon>Spirosomataceae</taxon>
        <taxon>Dyadobacter</taxon>
    </lineage>
</organism>
<dbReference type="HOGENOM" id="CLU_2192844_0_0_10"/>
<feature type="transmembrane region" description="Helical" evidence="1">
    <location>
        <begin position="41"/>
        <end position="60"/>
    </location>
</feature>
<dbReference type="STRING" id="471854.Dfer_3752"/>
<dbReference type="RefSeq" id="WP_015813200.1">
    <property type="nucleotide sequence ID" value="NC_013037.1"/>
</dbReference>
<evidence type="ECO:0000256" key="1">
    <source>
        <dbReference type="SAM" id="Phobius"/>
    </source>
</evidence>
<feature type="transmembrane region" description="Helical" evidence="1">
    <location>
        <begin position="7"/>
        <end position="29"/>
    </location>
</feature>
<sequence length="108" mass="12511">MKAKLHLLAIFYRSFGFYLWVIPAIAWLALGMPVGRDLGGVLPAMVLFKLFLQGITTYIVRSRYAHLFFFYANANLSQRRLFAFAFLIDFVLFFLAMGVVQTLHVWIK</sequence>
<dbReference type="KEGG" id="dfe:Dfer_3752"/>
<dbReference type="Proteomes" id="UP000002011">
    <property type="component" value="Chromosome"/>
</dbReference>
<feature type="transmembrane region" description="Helical" evidence="1">
    <location>
        <begin position="81"/>
        <end position="107"/>
    </location>
</feature>
<reference evidence="2 3" key="1">
    <citation type="journal article" date="2009" name="Stand. Genomic Sci.">
        <title>Complete genome sequence of Dyadobacter fermentans type strain (NS114).</title>
        <authorList>
            <person name="Lang E."/>
            <person name="Lapidus A."/>
            <person name="Chertkov O."/>
            <person name="Brettin T."/>
            <person name="Detter J.C."/>
            <person name="Han C."/>
            <person name="Copeland A."/>
            <person name="Glavina Del Rio T."/>
            <person name="Nolan M."/>
            <person name="Chen F."/>
            <person name="Lucas S."/>
            <person name="Tice H."/>
            <person name="Cheng J.F."/>
            <person name="Land M."/>
            <person name="Hauser L."/>
            <person name="Chang Y.J."/>
            <person name="Jeffries C.D."/>
            <person name="Kopitz M."/>
            <person name="Bruce D."/>
            <person name="Goodwin L."/>
            <person name="Pitluck S."/>
            <person name="Ovchinnikova G."/>
            <person name="Pati A."/>
            <person name="Ivanova N."/>
            <person name="Mavrommatis K."/>
            <person name="Chen A."/>
            <person name="Palaniappan K."/>
            <person name="Chain P."/>
            <person name="Bristow J."/>
            <person name="Eisen J.A."/>
            <person name="Markowitz V."/>
            <person name="Hugenholtz P."/>
            <person name="Goker M."/>
            <person name="Rohde M."/>
            <person name="Kyrpides N.C."/>
            <person name="Klenk H.P."/>
        </authorList>
    </citation>
    <scope>NUCLEOTIDE SEQUENCE [LARGE SCALE GENOMIC DNA]</scope>
    <source>
        <strain evidence="3">ATCC 700827 / DSM 18053 / CIP 107007 / KCTC 52180 / NS114</strain>
    </source>
</reference>
<protein>
    <submittedName>
        <fullName evidence="2">Uncharacterized protein</fullName>
    </submittedName>
</protein>
<dbReference type="OrthoDB" id="962889at2"/>
<name>C6VWC5_DYAFD</name>
<dbReference type="AlphaFoldDB" id="C6VWC5"/>